<sequence length="181" mass="20219">MTLAYILTESDKDIRILKRLLPPQLIQNVTFIAGASPYRTRSLASSLLGTRSIPVALVIDANTEDKDQIFEKSDLIEYVFRQASAGIPFQVGLATPEIEVILLQNKSLIEKIANRSFTDLEWQFAQSHPKRFLAEVFGKDTPVIDTILSNISDDDIKILQQHPLIQDLINFLSSIAVAPTV</sequence>
<proteinExistence type="predicted"/>
<reference evidence="1 2" key="1">
    <citation type="submission" date="2012-06" db="EMBL/GenBank/DDBJ databases">
        <title>Finished chromosome of genome of Cylindrospermum stagnale PCC 7417.</title>
        <authorList>
            <consortium name="US DOE Joint Genome Institute"/>
            <person name="Gugger M."/>
            <person name="Coursin T."/>
            <person name="Rippka R."/>
            <person name="Tandeau De Marsac N."/>
            <person name="Huntemann M."/>
            <person name="Wei C.-L."/>
            <person name="Han J."/>
            <person name="Detter J.C."/>
            <person name="Han C."/>
            <person name="Tapia R."/>
            <person name="Chen A."/>
            <person name="Kyrpides N."/>
            <person name="Mavromatis K."/>
            <person name="Markowitz V."/>
            <person name="Szeto E."/>
            <person name="Ivanova N."/>
            <person name="Pagani I."/>
            <person name="Pati A."/>
            <person name="Goodwin L."/>
            <person name="Nordberg H.P."/>
            <person name="Cantor M.N."/>
            <person name="Hua S.X."/>
            <person name="Woyke T."/>
            <person name="Kerfeld C.A."/>
        </authorList>
    </citation>
    <scope>NUCLEOTIDE SEQUENCE [LARGE SCALE GENOMIC DNA]</scope>
    <source>
        <strain evidence="1 2">PCC 7417</strain>
    </source>
</reference>
<dbReference type="OrthoDB" id="529338at2"/>
<organism evidence="1 2">
    <name type="scientific">Cylindrospermum stagnale PCC 7417</name>
    <dbReference type="NCBI Taxonomy" id="56107"/>
    <lineage>
        <taxon>Bacteria</taxon>
        <taxon>Bacillati</taxon>
        <taxon>Cyanobacteriota</taxon>
        <taxon>Cyanophyceae</taxon>
        <taxon>Nostocales</taxon>
        <taxon>Nostocaceae</taxon>
        <taxon>Cylindrospermum</taxon>
    </lineage>
</organism>
<evidence type="ECO:0000313" key="2">
    <source>
        <dbReference type="Proteomes" id="UP000010475"/>
    </source>
</evidence>
<protein>
    <submittedName>
        <fullName evidence="1">Uncharacterized protein</fullName>
    </submittedName>
</protein>
<dbReference type="AlphaFoldDB" id="K9X1R3"/>
<dbReference type="Proteomes" id="UP000010475">
    <property type="component" value="Chromosome"/>
</dbReference>
<name>K9X1R3_9NOST</name>
<evidence type="ECO:0000313" key="1">
    <source>
        <dbReference type="EMBL" id="AFZ25677.1"/>
    </source>
</evidence>
<dbReference type="EMBL" id="CP003642">
    <property type="protein sequence ID" value="AFZ25677.1"/>
    <property type="molecule type" value="Genomic_DNA"/>
</dbReference>
<dbReference type="RefSeq" id="WP_015208925.1">
    <property type="nucleotide sequence ID" value="NC_019757.1"/>
</dbReference>
<keyword evidence="2" id="KW-1185">Reference proteome</keyword>
<dbReference type="HOGENOM" id="CLU_1472321_0_0_3"/>
<accession>K9X1R3</accession>
<dbReference type="KEGG" id="csg:Cylst_3539"/>
<dbReference type="STRING" id="56107.Cylst_3539"/>
<gene>
    <name evidence="1" type="ORF">Cylst_3539</name>
</gene>
<dbReference type="eggNOG" id="ENOG5032T9K">
    <property type="taxonomic scope" value="Bacteria"/>
</dbReference>
<dbReference type="PATRIC" id="fig|56107.3.peg.3887"/>